<organism evidence="2 3">
    <name type="scientific">Fimbriiglobus ruber</name>
    <dbReference type="NCBI Taxonomy" id="1908690"/>
    <lineage>
        <taxon>Bacteria</taxon>
        <taxon>Pseudomonadati</taxon>
        <taxon>Planctomycetota</taxon>
        <taxon>Planctomycetia</taxon>
        <taxon>Gemmatales</taxon>
        <taxon>Gemmataceae</taxon>
        <taxon>Fimbriiglobus</taxon>
    </lineage>
</organism>
<dbReference type="EMBL" id="NIDE01000020">
    <property type="protein sequence ID" value="OWK34551.1"/>
    <property type="molecule type" value="Genomic_DNA"/>
</dbReference>
<evidence type="ECO:0000259" key="1">
    <source>
        <dbReference type="PROSITE" id="PS51352"/>
    </source>
</evidence>
<accession>A0A225CYY6</accession>
<keyword evidence="3" id="KW-1185">Reference proteome</keyword>
<protein>
    <recommendedName>
        <fullName evidence="1">Thioredoxin domain-containing protein</fullName>
    </recommendedName>
</protein>
<dbReference type="Proteomes" id="UP000214646">
    <property type="component" value="Unassembled WGS sequence"/>
</dbReference>
<evidence type="ECO:0000313" key="2">
    <source>
        <dbReference type="EMBL" id="OWK34551.1"/>
    </source>
</evidence>
<evidence type="ECO:0000313" key="3">
    <source>
        <dbReference type="Proteomes" id="UP000214646"/>
    </source>
</evidence>
<name>A0A225CYY6_9BACT</name>
<feature type="domain" description="Thioredoxin" evidence="1">
    <location>
        <begin position="5"/>
        <end position="160"/>
    </location>
</feature>
<proteinExistence type="predicted"/>
<reference evidence="3" key="1">
    <citation type="submission" date="2017-06" db="EMBL/GenBank/DDBJ databases">
        <title>Genome analysis of Fimbriiglobus ruber SP5, the first member of the order Planctomycetales with confirmed chitinolytic capability.</title>
        <authorList>
            <person name="Ravin N.V."/>
            <person name="Rakitin A.L."/>
            <person name="Ivanova A.A."/>
            <person name="Beletsky A.V."/>
            <person name="Kulichevskaya I.S."/>
            <person name="Mardanov A.V."/>
            <person name="Dedysh S.N."/>
        </authorList>
    </citation>
    <scope>NUCLEOTIDE SEQUENCE [LARGE SCALE GENOMIC DNA]</scope>
    <source>
        <strain evidence="3">SP5</strain>
    </source>
</reference>
<comment type="caution">
    <text evidence="2">The sequence shown here is derived from an EMBL/GenBank/DDBJ whole genome shotgun (WGS) entry which is preliminary data.</text>
</comment>
<sequence length="162" mass="17584">MTSGPEKGKRVPALKVFDATGPHEGKEVDYAADRKDAPTVYVFVRADVWDRPMARFLKKLDEAVQKGGGDERVVAVWVGGDADKNKEYLPLAQKSLQFQATSLTVFAGDKTGPEKWDVNSDAHLTAVVAAKGVVTAVFGYRSINETDVPAVHDALKKTLPTK</sequence>
<dbReference type="InterPro" id="IPR013766">
    <property type="entry name" value="Thioredoxin_domain"/>
</dbReference>
<dbReference type="AlphaFoldDB" id="A0A225CYY6"/>
<gene>
    <name evidence="2" type="ORF">FRUB_10522</name>
</gene>
<dbReference type="PROSITE" id="PS51352">
    <property type="entry name" value="THIOREDOXIN_2"/>
    <property type="match status" value="1"/>
</dbReference>